<sequence length="180" mass="20059">MAMEANGIVLSPDPRLRQECAVIEEITPAIEALAEKMKKIMFENGGCGLAAPQIGELIQLVTIDCDYSDKNDYDPYVLINPVIVEQSDHLVPFSEGCLSIPGISCEIERPDHVVVEAYDLDANLIRYEATGDLFCVCLQHEIDHLHGNTMFERLKPMQRIKAVKEYQDALARGARPGETE</sequence>
<dbReference type="SUPFAM" id="SSF56420">
    <property type="entry name" value="Peptide deformylase"/>
    <property type="match status" value="1"/>
</dbReference>
<feature type="binding site" evidence="2">
    <location>
        <position position="140"/>
    </location>
    <ligand>
        <name>Fe cation</name>
        <dbReference type="ChEBI" id="CHEBI:24875"/>
    </ligand>
</feature>
<dbReference type="PRINTS" id="PR01576">
    <property type="entry name" value="PDEFORMYLASE"/>
</dbReference>
<feature type="active site" evidence="2">
    <location>
        <position position="141"/>
    </location>
</feature>
<dbReference type="HAMAP" id="MF_00163">
    <property type="entry name" value="Pep_deformylase"/>
    <property type="match status" value="1"/>
</dbReference>
<reference evidence="3 4" key="2">
    <citation type="submission" date="2007-04" db="EMBL/GenBank/DDBJ databases">
        <authorList>
            <person name="Fulton L."/>
            <person name="Clifton S."/>
            <person name="Fulton B."/>
            <person name="Xu J."/>
            <person name="Minx P."/>
            <person name="Mardis E.R."/>
            <person name="Wilson R.K."/>
        </authorList>
    </citation>
    <scope>NUCLEOTIDE SEQUENCE [LARGE SCALE GENOMIC DNA]</scope>
    <source>
        <strain evidence="4">ATCC 25986 / DSM 3979 / JCM 10188 / KCTC 3647 / NCTC 11838 / VPI 1003</strain>
    </source>
</reference>
<dbReference type="Pfam" id="PF01327">
    <property type="entry name" value="Pep_deformylase"/>
    <property type="match status" value="1"/>
</dbReference>
<evidence type="ECO:0000256" key="2">
    <source>
        <dbReference type="HAMAP-Rule" id="MF_00163"/>
    </source>
</evidence>
<comment type="caution">
    <text evidence="3">The sequence shown here is derived from an EMBL/GenBank/DDBJ whole genome shotgun (WGS) entry which is preliminary data.</text>
</comment>
<comment type="cofactor">
    <cofactor evidence="2">
        <name>Fe(2+)</name>
        <dbReference type="ChEBI" id="CHEBI:29033"/>
    </cofactor>
    <text evidence="2">Binds 1 Fe(2+) ion.</text>
</comment>
<dbReference type="CDD" id="cd00487">
    <property type="entry name" value="Pep_deformylase"/>
    <property type="match status" value="1"/>
</dbReference>
<dbReference type="PANTHER" id="PTHR10458">
    <property type="entry name" value="PEPTIDE DEFORMYLASE"/>
    <property type="match status" value="1"/>
</dbReference>
<keyword evidence="2" id="KW-0479">Metal-binding</keyword>
<dbReference type="EMBL" id="AAVN02000001">
    <property type="protein sequence ID" value="EBA40356.1"/>
    <property type="molecule type" value="Genomic_DNA"/>
</dbReference>
<dbReference type="AlphaFoldDB" id="A4E6J7"/>
<evidence type="ECO:0000313" key="3">
    <source>
        <dbReference type="EMBL" id="EBA40356.1"/>
    </source>
</evidence>
<keyword evidence="2 3" id="KW-0378">Hydrolase</keyword>
<dbReference type="PANTHER" id="PTHR10458:SF22">
    <property type="entry name" value="PEPTIDE DEFORMYLASE"/>
    <property type="match status" value="1"/>
</dbReference>
<comment type="catalytic activity">
    <reaction evidence="2">
        <text>N-terminal N-formyl-L-methionyl-[peptide] + H2O = N-terminal L-methionyl-[peptide] + formate</text>
        <dbReference type="Rhea" id="RHEA:24420"/>
        <dbReference type="Rhea" id="RHEA-COMP:10639"/>
        <dbReference type="Rhea" id="RHEA-COMP:10640"/>
        <dbReference type="ChEBI" id="CHEBI:15377"/>
        <dbReference type="ChEBI" id="CHEBI:15740"/>
        <dbReference type="ChEBI" id="CHEBI:49298"/>
        <dbReference type="ChEBI" id="CHEBI:64731"/>
        <dbReference type="EC" id="3.5.1.88"/>
    </reaction>
</comment>
<protein>
    <recommendedName>
        <fullName evidence="2">Peptide deformylase</fullName>
        <shortName evidence="2">PDF</shortName>
        <ecNumber evidence="2">3.5.1.88</ecNumber>
    </recommendedName>
    <alternativeName>
        <fullName evidence="2">Polypeptide deformylase</fullName>
    </alternativeName>
</protein>
<comment type="similarity">
    <text evidence="1 2">Belongs to the polypeptide deformylase family.</text>
</comment>
<comment type="function">
    <text evidence="2">Removes the formyl group from the N-terminal Met of newly synthesized proteins. Requires at least a dipeptide for an efficient rate of reaction. N-terminal L-methionine is a prerequisite for activity but the enzyme has broad specificity at other positions.</text>
</comment>
<organism evidence="3 4">
    <name type="scientific">Collinsella aerofaciens (strain ATCC 25986 / DSM 3979 / JCM 10188 / KCTC 3647 / NCTC 11838 / VPI 1003)</name>
    <dbReference type="NCBI Taxonomy" id="411903"/>
    <lineage>
        <taxon>Bacteria</taxon>
        <taxon>Bacillati</taxon>
        <taxon>Actinomycetota</taxon>
        <taxon>Coriobacteriia</taxon>
        <taxon>Coriobacteriales</taxon>
        <taxon>Coriobacteriaceae</taxon>
        <taxon>Collinsella</taxon>
    </lineage>
</organism>
<dbReference type="GO" id="GO:0006412">
    <property type="term" value="P:translation"/>
    <property type="evidence" value="ECO:0007669"/>
    <property type="project" value="UniProtKB-UniRule"/>
</dbReference>
<dbReference type="GO" id="GO:0046872">
    <property type="term" value="F:metal ion binding"/>
    <property type="evidence" value="ECO:0007669"/>
    <property type="project" value="UniProtKB-KW"/>
</dbReference>
<dbReference type="GO" id="GO:0042586">
    <property type="term" value="F:peptide deformylase activity"/>
    <property type="evidence" value="ECO:0007669"/>
    <property type="project" value="UniProtKB-UniRule"/>
</dbReference>
<name>A4E6J7_COLAA</name>
<reference evidence="3 4" key="1">
    <citation type="submission" date="2007-01" db="EMBL/GenBank/DDBJ databases">
        <title>Draft genome sequence of Collinsella aerofaciens (ATCC 25986).</title>
        <authorList>
            <person name="Sudarsanam P."/>
            <person name="Ley R."/>
            <person name="Guruge J."/>
            <person name="Turnbaugh P.J."/>
            <person name="Mahowald M."/>
            <person name="Liep D."/>
            <person name="Gordon J."/>
        </authorList>
    </citation>
    <scope>NUCLEOTIDE SEQUENCE [LARGE SCALE GENOMIC DNA]</scope>
    <source>
        <strain evidence="4">ATCC 25986 / DSM 3979 / JCM 10188 / KCTC 3647 / NCTC 11838 / VPI 1003</strain>
    </source>
</reference>
<dbReference type="NCBIfam" id="NF001159">
    <property type="entry name" value="PRK00150.1-3"/>
    <property type="match status" value="1"/>
</dbReference>
<feature type="binding site" evidence="2">
    <location>
        <position position="97"/>
    </location>
    <ligand>
        <name>Fe cation</name>
        <dbReference type="ChEBI" id="CHEBI:24875"/>
    </ligand>
</feature>
<feature type="binding site" evidence="2">
    <location>
        <position position="144"/>
    </location>
    <ligand>
        <name>Fe cation</name>
        <dbReference type="ChEBI" id="CHEBI:24875"/>
    </ligand>
</feature>
<dbReference type="Proteomes" id="UP000002979">
    <property type="component" value="Unassembled WGS sequence"/>
</dbReference>
<accession>A4E6J7</accession>
<dbReference type="Gene3D" id="3.90.45.10">
    <property type="entry name" value="Peptide deformylase"/>
    <property type="match status" value="1"/>
</dbReference>
<keyword evidence="2" id="KW-0408">Iron</keyword>
<keyword evidence="2" id="KW-0648">Protein biosynthesis</keyword>
<evidence type="ECO:0000313" key="4">
    <source>
        <dbReference type="Proteomes" id="UP000002979"/>
    </source>
</evidence>
<proteinExistence type="inferred from homology"/>
<dbReference type="InterPro" id="IPR023635">
    <property type="entry name" value="Peptide_deformylase"/>
</dbReference>
<gene>
    <name evidence="2 3" type="primary">def</name>
    <name evidence="3" type="ORF">COLAER_00020</name>
</gene>
<dbReference type="NCBIfam" id="TIGR00079">
    <property type="entry name" value="pept_deformyl"/>
    <property type="match status" value="1"/>
</dbReference>
<dbReference type="PIRSF" id="PIRSF004749">
    <property type="entry name" value="Pep_def"/>
    <property type="match status" value="1"/>
</dbReference>
<dbReference type="InterPro" id="IPR036821">
    <property type="entry name" value="Peptide_deformylase_sf"/>
</dbReference>
<dbReference type="EC" id="3.5.1.88" evidence="2"/>
<evidence type="ECO:0000256" key="1">
    <source>
        <dbReference type="ARBA" id="ARBA00010759"/>
    </source>
</evidence>